<dbReference type="Gene3D" id="1.20.910.10">
    <property type="entry name" value="Heme oxygenase-like"/>
    <property type="match status" value="1"/>
</dbReference>
<reference evidence="1 2" key="1">
    <citation type="submission" date="2019-03" db="EMBL/GenBank/DDBJ databases">
        <title>Paraburkholderia sp. 4M-K11, isolated from subtropical forest soil.</title>
        <authorList>
            <person name="Gao Z.-H."/>
            <person name="Qiu L.-H."/>
        </authorList>
    </citation>
    <scope>NUCLEOTIDE SEQUENCE [LARGE SCALE GENOMIC DNA]</scope>
    <source>
        <strain evidence="1 2">4M-K11</strain>
    </source>
</reference>
<comment type="caution">
    <text evidence="1">The sequence shown here is derived from an EMBL/GenBank/DDBJ whole genome shotgun (WGS) entry which is preliminary data.</text>
</comment>
<dbReference type="InterPro" id="IPR016084">
    <property type="entry name" value="Haem_Oase-like_multi-hlx"/>
</dbReference>
<sequence length="335" mass="36683">MLAPEISELFHCPTLRKGVRIEETTDGLSIIYGYQSCDISISAEARSSVRALIESMKIGNETLDQLRGRHPSVASSIDGLLGELDRLGLVTESSFEWPAGTLSGPEFNAHLRDLTVRAMQARCTSKLFSMMKDGSLTREMLIGYALEYYYIVRAAPGLIAPALSQADSRKNQQTIQRFLVSELDHDRMLAESLEAAGIDTSGGKLDSLLPLPSTFALCAALGVYAKQHLLSFQSILFLFEIPSVSFNEALASCCAKVGLPAEFAKPLLAHASINDALDHEDVTADLLAERSAICREEQLIVEKNLVLAIETMAQQEEEIIGYYGKPNAVIPRIFQ</sequence>
<accession>A0A4R5M0H0</accession>
<keyword evidence="2" id="KW-1185">Reference proteome</keyword>
<evidence type="ECO:0008006" key="3">
    <source>
        <dbReference type="Google" id="ProtNLM"/>
    </source>
</evidence>
<evidence type="ECO:0000313" key="2">
    <source>
        <dbReference type="Proteomes" id="UP000295722"/>
    </source>
</evidence>
<dbReference type="SUPFAM" id="SSF48613">
    <property type="entry name" value="Heme oxygenase-like"/>
    <property type="match status" value="1"/>
</dbReference>
<dbReference type="OrthoDB" id="5196683at2"/>
<dbReference type="EMBL" id="SMRP01000028">
    <property type="protein sequence ID" value="TDG18685.1"/>
    <property type="molecule type" value="Genomic_DNA"/>
</dbReference>
<proteinExistence type="predicted"/>
<protein>
    <recommendedName>
        <fullName evidence="3">Heme oxygenase-like protein</fullName>
    </recommendedName>
</protein>
<dbReference type="Proteomes" id="UP000295722">
    <property type="component" value="Unassembled WGS sequence"/>
</dbReference>
<dbReference type="RefSeq" id="WP_133199087.1">
    <property type="nucleotide sequence ID" value="NZ_JBHUCW010000018.1"/>
</dbReference>
<organism evidence="1 2">
    <name type="scientific">Paraburkholderia silviterrae</name>
    <dbReference type="NCBI Taxonomy" id="2528715"/>
    <lineage>
        <taxon>Bacteria</taxon>
        <taxon>Pseudomonadati</taxon>
        <taxon>Pseudomonadota</taxon>
        <taxon>Betaproteobacteria</taxon>
        <taxon>Burkholderiales</taxon>
        <taxon>Burkholderiaceae</taxon>
        <taxon>Paraburkholderia</taxon>
    </lineage>
</organism>
<gene>
    <name evidence="1" type="ORF">EYW47_33395</name>
</gene>
<evidence type="ECO:0000313" key="1">
    <source>
        <dbReference type="EMBL" id="TDG18685.1"/>
    </source>
</evidence>
<dbReference type="AlphaFoldDB" id="A0A4R5M0H0"/>
<name>A0A4R5M0H0_9BURK</name>